<dbReference type="AlphaFoldDB" id="A0A2T0FNK3"/>
<dbReference type="CDD" id="cd06257">
    <property type="entry name" value="DnaJ"/>
    <property type="match status" value="1"/>
</dbReference>
<dbReference type="GO" id="GO:0000390">
    <property type="term" value="P:spliceosomal complex disassembly"/>
    <property type="evidence" value="ECO:0007669"/>
    <property type="project" value="TreeGrafter"/>
</dbReference>
<keyword evidence="3" id="KW-0963">Cytoplasm</keyword>
<dbReference type="Gene3D" id="1.10.287.110">
    <property type="entry name" value="DnaJ domain"/>
    <property type="match status" value="1"/>
</dbReference>
<accession>A0A2T0FNK3</accession>
<proteinExistence type="predicted"/>
<keyword evidence="9" id="KW-1185">Reference proteome</keyword>
<dbReference type="InterPro" id="IPR001623">
    <property type="entry name" value="DnaJ_domain"/>
</dbReference>
<evidence type="ECO:0000259" key="7">
    <source>
        <dbReference type="PROSITE" id="PS50076"/>
    </source>
</evidence>
<gene>
    <name evidence="8" type="ORF">B9G98_04180</name>
</gene>
<dbReference type="EMBL" id="NDIQ01000022">
    <property type="protein sequence ID" value="PRT56560.1"/>
    <property type="molecule type" value="Genomic_DNA"/>
</dbReference>
<dbReference type="InterPro" id="IPR036869">
    <property type="entry name" value="J_dom_sf"/>
</dbReference>
<dbReference type="OrthoDB" id="552049at2759"/>
<reference evidence="8 9" key="1">
    <citation type="submission" date="2017-04" db="EMBL/GenBank/DDBJ databases">
        <title>Genome sequencing of [Candida] sorbophila.</title>
        <authorList>
            <person name="Ahn J.O."/>
        </authorList>
    </citation>
    <scope>NUCLEOTIDE SEQUENCE [LARGE SCALE GENOMIC DNA]</scope>
    <source>
        <strain evidence="8 9">DS02</strain>
    </source>
</reference>
<dbReference type="InterPro" id="IPR052094">
    <property type="entry name" value="Pre-mRNA-splicing_ERAD"/>
</dbReference>
<evidence type="ECO:0000313" key="9">
    <source>
        <dbReference type="Proteomes" id="UP000238350"/>
    </source>
</evidence>
<evidence type="ECO:0000256" key="2">
    <source>
        <dbReference type="ARBA" id="ARBA00004496"/>
    </source>
</evidence>
<dbReference type="GO" id="GO:0005737">
    <property type="term" value="C:cytoplasm"/>
    <property type="evidence" value="ECO:0007669"/>
    <property type="project" value="UniProtKB-SubCell"/>
</dbReference>
<feature type="region of interest" description="Disordered" evidence="6">
    <location>
        <begin position="70"/>
        <end position="93"/>
    </location>
</feature>
<evidence type="ECO:0000256" key="3">
    <source>
        <dbReference type="ARBA" id="ARBA00022490"/>
    </source>
</evidence>
<evidence type="ECO:0000256" key="1">
    <source>
        <dbReference type="ARBA" id="ARBA00004123"/>
    </source>
</evidence>
<evidence type="ECO:0000256" key="4">
    <source>
        <dbReference type="ARBA" id="ARBA00023186"/>
    </source>
</evidence>
<dbReference type="SUPFAM" id="SSF46565">
    <property type="entry name" value="Chaperone J-domain"/>
    <property type="match status" value="1"/>
</dbReference>
<sequence length="173" mass="19849">MSNVIDWYEVLGISQDASDAEVRRAYRRMALKYHPDKNGSADAREQFHLLTRALEVLLDPASKAQLRIHLRQTGPKGTRTSEQSEDVRRKREDLLRKEAQAEPLAQSSFSSLSHLQMEGFRLRRRLDGLRQKLTMQEQYRTAKIKLRAGDEARLPRKSDPGVDQVLHIGSLST</sequence>
<dbReference type="GeneID" id="36517928"/>
<dbReference type="PANTHER" id="PTHR44313:SF1">
    <property type="entry name" value="DNAJ HOMOLOG SUBFAMILY C MEMBER 17"/>
    <property type="match status" value="1"/>
</dbReference>
<dbReference type="Pfam" id="PF00226">
    <property type="entry name" value="DnaJ"/>
    <property type="match status" value="1"/>
</dbReference>
<evidence type="ECO:0000256" key="6">
    <source>
        <dbReference type="SAM" id="MobiDB-lite"/>
    </source>
</evidence>
<dbReference type="RefSeq" id="XP_024666505.1">
    <property type="nucleotide sequence ID" value="XM_024810737.1"/>
</dbReference>
<comment type="subcellular location">
    <subcellularLocation>
        <location evidence="2">Cytoplasm</location>
    </subcellularLocation>
    <subcellularLocation>
        <location evidence="1">Nucleus</location>
    </subcellularLocation>
</comment>
<dbReference type="PRINTS" id="PR00625">
    <property type="entry name" value="JDOMAIN"/>
</dbReference>
<dbReference type="SMART" id="SM00271">
    <property type="entry name" value="DnaJ"/>
    <property type="match status" value="1"/>
</dbReference>
<organism evidence="8 9">
    <name type="scientific">Wickerhamiella sorbophila</name>
    <dbReference type="NCBI Taxonomy" id="45607"/>
    <lineage>
        <taxon>Eukaryota</taxon>
        <taxon>Fungi</taxon>
        <taxon>Dikarya</taxon>
        <taxon>Ascomycota</taxon>
        <taxon>Saccharomycotina</taxon>
        <taxon>Dipodascomycetes</taxon>
        <taxon>Dipodascales</taxon>
        <taxon>Trichomonascaceae</taxon>
        <taxon>Wickerhamiella</taxon>
    </lineage>
</organism>
<evidence type="ECO:0000313" key="8">
    <source>
        <dbReference type="EMBL" id="PRT56560.1"/>
    </source>
</evidence>
<protein>
    <submittedName>
        <fullName evidence="8">Chaperone protein DnaJ</fullName>
    </submittedName>
</protein>
<comment type="caution">
    <text evidence="8">The sequence shown here is derived from an EMBL/GenBank/DDBJ whole genome shotgun (WGS) entry which is preliminary data.</text>
</comment>
<dbReference type="PANTHER" id="PTHR44313">
    <property type="entry name" value="DNAJ HOMOLOG SUBFAMILY C MEMBER 17"/>
    <property type="match status" value="1"/>
</dbReference>
<keyword evidence="5" id="KW-0539">Nucleus</keyword>
<keyword evidence="4" id="KW-0143">Chaperone</keyword>
<dbReference type="STRING" id="45607.A0A2T0FNK3"/>
<dbReference type="Proteomes" id="UP000238350">
    <property type="component" value="Unassembled WGS sequence"/>
</dbReference>
<feature type="domain" description="J" evidence="7">
    <location>
        <begin position="6"/>
        <end position="74"/>
    </location>
</feature>
<dbReference type="PROSITE" id="PS50076">
    <property type="entry name" value="DNAJ_2"/>
    <property type="match status" value="1"/>
</dbReference>
<evidence type="ECO:0000256" key="5">
    <source>
        <dbReference type="ARBA" id="ARBA00023242"/>
    </source>
</evidence>
<name>A0A2T0FNK3_9ASCO</name>
<dbReference type="GO" id="GO:0005681">
    <property type="term" value="C:spliceosomal complex"/>
    <property type="evidence" value="ECO:0007669"/>
    <property type="project" value="TreeGrafter"/>
</dbReference>